<comment type="function">
    <text evidence="12">The main replicative DNA helicase, it participates in initiation and elongation during chromosome replication. Travels ahead of the DNA replisome, separating dsDNA into templates for DNA synthesis. A processive ATP-dependent 5'-3' DNA helicase it has DNA-dependent ATPase activity.</text>
</comment>
<dbReference type="PROSITE" id="PS51199">
    <property type="entry name" value="SF4_HELICASE"/>
    <property type="match status" value="1"/>
</dbReference>
<dbReference type="PANTHER" id="PTHR30153:SF2">
    <property type="entry name" value="REPLICATIVE DNA HELICASE"/>
    <property type="match status" value="1"/>
</dbReference>
<keyword evidence="3 12" id="KW-0235">DNA replication</keyword>
<dbReference type="InterPro" id="IPR007694">
    <property type="entry name" value="DNA_helicase_DnaB-like_C"/>
</dbReference>
<dbReference type="SUPFAM" id="SSF52540">
    <property type="entry name" value="P-loop containing nucleoside triphosphate hydrolases"/>
    <property type="match status" value="1"/>
</dbReference>
<protein>
    <recommendedName>
        <fullName evidence="11 12">Replicative DNA helicase</fullName>
        <ecNumber evidence="11 12">5.6.2.3</ecNumber>
    </recommendedName>
</protein>
<keyword evidence="6 12" id="KW-0347">Helicase</keyword>
<dbReference type="FunFam" id="1.10.860.10:FF:000001">
    <property type="entry name" value="Replicative DNA helicase"/>
    <property type="match status" value="1"/>
</dbReference>
<evidence type="ECO:0000256" key="7">
    <source>
        <dbReference type="ARBA" id="ARBA00022840"/>
    </source>
</evidence>
<dbReference type="InterPro" id="IPR007693">
    <property type="entry name" value="DNA_helicase_DnaB-like_N"/>
</dbReference>
<gene>
    <name evidence="14" type="ORF">A2960_02530</name>
</gene>
<dbReference type="Gene3D" id="3.40.50.300">
    <property type="entry name" value="P-loop containing nucleotide triphosphate hydrolases"/>
    <property type="match status" value="1"/>
</dbReference>
<comment type="caution">
    <text evidence="14">The sequence shown here is derived from an EMBL/GenBank/DDBJ whole genome shotgun (WGS) entry which is preliminary data.</text>
</comment>
<name>A0A1F6AQQ6_9BACT</name>
<dbReference type="CDD" id="cd00984">
    <property type="entry name" value="DnaB_C"/>
    <property type="match status" value="1"/>
</dbReference>
<comment type="catalytic activity">
    <reaction evidence="10 12">
        <text>ATP + H2O = ADP + phosphate + H(+)</text>
        <dbReference type="Rhea" id="RHEA:13065"/>
        <dbReference type="ChEBI" id="CHEBI:15377"/>
        <dbReference type="ChEBI" id="CHEBI:15378"/>
        <dbReference type="ChEBI" id="CHEBI:30616"/>
        <dbReference type="ChEBI" id="CHEBI:43474"/>
        <dbReference type="ChEBI" id="CHEBI:456216"/>
        <dbReference type="EC" id="5.6.2.3"/>
    </reaction>
</comment>
<keyword evidence="2 12" id="KW-0639">Primosome</keyword>
<dbReference type="InterPro" id="IPR036185">
    <property type="entry name" value="DNA_heli_DnaB-like_N_sf"/>
</dbReference>
<dbReference type="GO" id="GO:0006269">
    <property type="term" value="P:DNA replication, synthesis of primer"/>
    <property type="evidence" value="ECO:0007669"/>
    <property type="project" value="UniProtKB-UniRule"/>
</dbReference>
<dbReference type="Pfam" id="PF03796">
    <property type="entry name" value="DnaB_C"/>
    <property type="match status" value="1"/>
</dbReference>
<proteinExistence type="inferred from homology"/>
<evidence type="ECO:0000256" key="12">
    <source>
        <dbReference type="RuleBase" id="RU362085"/>
    </source>
</evidence>
<dbReference type="InterPro" id="IPR007692">
    <property type="entry name" value="DNA_helicase_DnaB"/>
</dbReference>
<dbReference type="EC" id="5.6.2.3" evidence="11 12"/>
<evidence type="ECO:0000313" key="14">
    <source>
        <dbReference type="EMBL" id="OGG26998.1"/>
    </source>
</evidence>
<feature type="domain" description="SF4 helicase" evidence="13">
    <location>
        <begin position="176"/>
        <end position="440"/>
    </location>
</feature>
<evidence type="ECO:0000259" key="13">
    <source>
        <dbReference type="PROSITE" id="PS51199"/>
    </source>
</evidence>
<evidence type="ECO:0000256" key="5">
    <source>
        <dbReference type="ARBA" id="ARBA00022801"/>
    </source>
</evidence>
<dbReference type="AlphaFoldDB" id="A0A1F6AQQ6"/>
<dbReference type="Pfam" id="PF00772">
    <property type="entry name" value="DnaB"/>
    <property type="match status" value="1"/>
</dbReference>
<evidence type="ECO:0000256" key="11">
    <source>
        <dbReference type="NCBIfam" id="TIGR00665"/>
    </source>
</evidence>
<keyword evidence="8 12" id="KW-0238">DNA-binding</keyword>
<evidence type="ECO:0000256" key="6">
    <source>
        <dbReference type="ARBA" id="ARBA00022806"/>
    </source>
</evidence>
<dbReference type="InterPro" id="IPR027417">
    <property type="entry name" value="P-loop_NTPase"/>
</dbReference>
<keyword evidence="9" id="KW-0413">Isomerase</keyword>
<evidence type="ECO:0000256" key="1">
    <source>
        <dbReference type="ARBA" id="ARBA00008428"/>
    </source>
</evidence>
<dbReference type="GO" id="GO:0016887">
    <property type="term" value="F:ATP hydrolysis activity"/>
    <property type="evidence" value="ECO:0007669"/>
    <property type="project" value="RHEA"/>
</dbReference>
<dbReference type="NCBIfam" id="TIGR00665">
    <property type="entry name" value="DnaB"/>
    <property type="match status" value="1"/>
</dbReference>
<reference evidence="14 15" key="1">
    <citation type="journal article" date="2016" name="Nat. Commun.">
        <title>Thousands of microbial genomes shed light on interconnected biogeochemical processes in an aquifer system.</title>
        <authorList>
            <person name="Anantharaman K."/>
            <person name="Brown C.T."/>
            <person name="Hug L.A."/>
            <person name="Sharon I."/>
            <person name="Castelle C.J."/>
            <person name="Probst A.J."/>
            <person name="Thomas B.C."/>
            <person name="Singh A."/>
            <person name="Wilkins M.J."/>
            <person name="Karaoz U."/>
            <person name="Brodie E.L."/>
            <person name="Williams K.H."/>
            <person name="Hubbard S.S."/>
            <person name="Banfield J.F."/>
        </authorList>
    </citation>
    <scope>NUCLEOTIDE SEQUENCE [LARGE SCALE GENOMIC DNA]</scope>
</reference>
<evidence type="ECO:0000256" key="9">
    <source>
        <dbReference type="ARBA" id="ARBA00023235"/>
    </source>
</evidence>
<dbReference type="PANTHER" id="PTHR30153">
    <property type="entry name" value="REPLICATIVE DNA HELICASE DNAB"/>
    <property type="match status" value="1"/>
</dbReference>
<dbReference type="GO" id="GO:0003677">
    <property type="term" value="F:DNA binding"/>
    <property type="evidence" value="ECO:0007669"/>
    <property type="project" value="UniProtKB-UniRule"/>
</dbReference>
<dbReference type="InterPro" id="IPR016136">
    <property type="entry name" value="DNA_helicase_N/primase_C"/>
</dbReference>
<evidence type="ECO:0000256" key="4">
    <source>
        <dbReference type="ARBA" id="ARBA00022741"/>
    </source>
</evidence>
<sequence>MAEARIPPHDEQAEASVLGSILIDKDALADVIEYLRPEYFYKEVHNYIFAAMMTLFEKHEPLDIVTVTAQLKKTGKYKDVGGASYLTELTNIVPTAANISVYANIVSDHYLKRRLIEAATKIAEAAYDEKEETKYLLDRAETEVLSIAERRLRQDFIPIKDALAESFDRLDELHKKGSQLRGVSTGFYDLDNKLAGMQDSNLLILAARPGQGKTAFVLNIAQHIAVSQKLSVGIFSLEMSKEELVDRLLVSQADVDAWRLKTGRLDDEDFTKLSEAMGQLAEAPLYIDDTPGINIYEMRTKARRLLVSHNLQLLIVDYLQLVDPGRRFDNRVQEVSIVSQSLKNLARELKIPVLAVSQLSRAVEARGSRIPQLADLRESGAIEQDADVVMFLYRTEQDTEKWEQQIVKLLIAKHRNGPLGEIDLIFKGDRIRFYGVEKKRE</sequence>
<dbReference type="NCBIfam" id="NF004384">
    <property type="entry name" value="PRK05748.1"/>
    <property type="match status" value="1"/>
</dbReference>
<evidence type="ECO:0000256" key="8">
    <source>
        <dbReference type="ARBA" id="ARBA00023125"/>
    </source>
</evidence>
<dbReference type="GO" id="GO:0043139">
    <property type="term" value="F:5'-3' DNA helicase activity"/>
    <property type="evidence" value="ECO:0007669"/>
    <property type="project" value="UniProtKB-EC"/>
</dbReference>
<keyword evidence="4 12" id="KW-0547">Nucleotide-binding</keyword>
<dbReference type="SUPFAM" id="SSF48024">
    <property type="entry name" value="N-terminal domain of DnaB helicase"/>
    <property type="match status" value="1"/>
</dbReference>
<dbReference type="Gene3D" id="1.10.860.10">
    <property type="entry name" value="DNAb Helicase, Chain A"/>
    <property type="match status" value="1"/>
</dbReference>
<comment type="similarity">
    <text evidence="1 12">Belongs to the helicase family. DnaB subfamily.</text>
</comment>
<dbReference type="GO" id="GO:0005829">
    <property type="term" value="C:cytosol"/>
    <property type="evidence" value="ECO:0007669"/>
    <property type="project" value="TreeGrafter"/>
</dbReference>
<keyword evidence="7 12" id="KW-0067">ATP-binding</keyword>
<dbReference type="Proteomes" id="UP000176609">
    <property type="component" value="Unassembled WGS sequence"/>
</dbReference>
<organism evidence="14 15">
    <name type="scientific">Candidatus Gottesmanbacteria bacterium RIFCSPLOWO2_01_FULL_39_12b</name>
    <dbReference type="NCBI Taxonomy" id="1798388"/>
    <lineage>
        <taxon>Bacteria</taxon>
        <taxon>Candidatus Gottesmaniibacteriota</taxon>
    </lineage>
</organism>
<evidence type="ECO:0000256" key="10">
    <source>
        <dbReference type="ARBA" id="ARBA00048954"/>
    </source>
</evidence>
<evidence type="ECO:0000313" key="15">
    <source>
        <dbReference type="Proteomes" id="UP000176609"/>
    </source>
</evidence>
<dbReference type="GO" id="GO:1990077">
    <property type="term" value="C:primosome complex"/>
    <property type="evidence" value="ECO:0007669"/>
    <property type="project" value="UniProtKB-UniRule"/>
</dbReference>
<dbReference type="GO" id="GO:0005524">
    <property type="term" value="F:ATP binding"/>
    <property type="evidence" value="ECO:0007669"/>
    <property type="project" value="UniProtKB-UniRule"/>
</dbReference>
<accession>A0A1F6AQQ6</accession>
<evidence type="ECO:0000256" key="2">
    <source>
        <dbReference type="ARBA" id="ARBA00022515"/>
    </source>
</evidence>
<keyword evidence="5 12" id="KW-0378">Hydrolase</keyword>
<dbReference type="EMBL" id="MFJR01000007">
    <property type="protein sequence ID" value="OGG26998.1"/>
    <property type="molecule type" value="Genomic_DNA"/>
</dbReference>
<evidence type="ECO:0000256" key="3">
    <source>
        <dbReference type="ARBA" id="ARBA00022705"/>
    </source>
</evidence>